<dbReference type="GeneID" id="111247400"/>
<protein>
    <submittedName>
        <fullName evidence="2">Uncharacterized protein</fullName>
    </submittedName>
</protein>
<dbReference type="RefSeq" id="XP_022653982.1">
    <property type="nucleotide sequence ID" value="XM_022798247.1"/>
</dbReference>
<dbReference type="AlphaFoldDB" id="A0A7M7JMH2"/>
<dbReference type="EnsemblMetazoa" id="XM_022798247">
    <property type="protein sequence ID" value="XP_022653982"/>
    <property type="gene ID" value="LOC111247400"/>
</dbReference>
<keyword evidence="3" id="KW-1185">Reference proteome</keyword>
<dbReference type="Proteomes" id="UP000594260">
    <property type="component" value="Unplaced"/>
</dbReference>
<evidence type="ECO:0000256" key="1">
    <source>
        <dbReference type="SAM" id="SignalP"/>
    </source>
</evidence>
<feature type="chain" id="PRO_5029521895" evidence="1">
    <location>
        <begin position="24"/>
        <end position="272"/>
    </location>
</feature>
<sequence length="272" mass="29314">MKPLVLRTHVVAIAIFLPLGTFADELLQPAVGSARTPAKEAECVANMTRLLEIFKEEFPRQVPDVIDIKGTGRKPGKSAMLLTGFQDAQLVTPQKLECSNETTVSFVVPIEGRAAVYLGPAVRPDVARTYFKATVKLAGTFNLLKGPSLEKIEVTKTALDTVQLLDSASSGVRDINQPAQQFVARVCSTLLKRALAKEVPAITKSGIAKSLADLQQTFINSSVAALEKRGVQIYKLLESMLKTNKESSTASKGSAKVAIFRTVSDDIGQQKS</sequence>
<name>A0A7M7JMH2_VARDE</name>
<evidence type="ECO:0000313" key="3">
    <source>
        <dbReference type="Proteomes" id="UP000594260"/>
    </source>
</evidence>
<keyword evidence="1" id="KW-0732">Signal</keyword>
<reference evidence="2" key="1">
    <citation type="submission" date="2021-01" db="UniProtKB">
        <authorList>
            <consortium name="EnsemblMetazoa"/>
        </authorList>
    </citation>
    <scope>IDENTIFICATION</scope>
</reference>
<evidence type="ECO:0000313" key="2">
    <source>
        <dbReference type="EnsemblMetazoa" id="XP_022653982"/>
    </source>
</evidence>
<accession>A0A7M7JMH2</accession>
<proteinExistence type="predicted"/>
<feature type="signal peptide" evidence="1">
    <location>
        <begin position="1"/>
        <end position="23"/>
    </location>
</feature>
<organism evidence="2 3">
    <name type="scientific">Varroa destructor</name>
    <name type="common">Honeybee mite</name>
    <dbReference type="NCBI Taxonomy" id="109461"/>
    <lineage>
        <taxon>Eukaryota</taxon>
        <taxon>Metazoa</taxon>
        <taxon>Ecdysozoa</taxon>
        <taxon>Arthropoda</taxon>
        <taxon>Chelicerata</taxon>
        <taxon>Arachnida</taxon>
        <taxon>Acari</taxon>
        <taxon>Parasitiformes</taxon>
        <taxon>Mesostigmata</taxon>
        <taxon>Gamasina</taxon>
        <taxon>Dermanyssoidea</taxon>
        <taxon>Varroidae</taxon>
        <taxon>Varroa</taxon>
    </lineage>
</organism>